<proteinExistence type="predicted"/>
<evidence type="ECO:0008006" key="3">
    <source>
        <dbReference type="Google" id="ProtNLM"/>
    </source>
</evidence>
<accession>A0A1Y1VRX6</accession>
<reference evidence="1 2" key="2">
    <citation type="submission" date="2016-08" db="EMBL/GenBank/DDBJ databases">
        <title>Pervasive Adenine N6-methylation of Active Genes in Fungi.</title>
        <authorList>
            <consortium name="DOE Joint Genome Institute"/>
            <person name="Mondo S.J."/>
            <person name="Dannebaum R.O."/>
            <person name="Kuo R.C."/>
            <person name="Labutti K."/>
            <person name="Haridas S."/>
            <person name="Kuo A."/>
            <person name="Salamov A."/>
            <person name="Ahrendt S.R."/>
            <person name="Lipzen A."/>
            <person name="Sullivan W."/>
            <person name="Andreopoulos W.B."/>
            <person name="Clum A."/>
            <person name="Lindquist E."/>
            <person name="Daum C."/>
            <person name="Ramamoorthy G.K."/>
            <person name="Gryganskyi A."/>
            <person name="Culley D."/>
            <person name="Magnuson J.K."/>
            <person name="James T.Y."/>
            <person name="O'Malley M.A."/>
            <person name="Stajich J.E."/>
            <person name="Spatafora J.W."/>
            <person name="Visel A."/>
            <person name="Grigoriev I.V."/>
        </authorList>
    </citation>
    <scope>NUCLEOTIDE SEQUENCE [LARGE SCALE GENOMIC DNA]</scope>
    <source>
        <strain evidence="1 2">S4</strain>
    </source>
</reference>
<name>A0A1Y1VRX6_9FUNG</name>
<dbReference type="EMBL" id="MCFG01000585">
    <property type="protein sequence ID" value="ORX63795.1"/>
    <property type="molecule type" value="Genomic_DNA"/>
</dbReference>
<dbReference type="SUPFAM" id="SSF52540">
    <property type="entry name" value="P-loop containing nucleoside triphosphate hydrolases"/>
    <property type="match status" value="1"/>
</dbReference>
<evidence type="ECO:0000313" key="2">
    <source>
        <dbReference type="Proteomes" id="UP000193944"/>
    </source>
</evidence>
<sequence length="53" mass="5603">LFLIGPPASGKSSSIQACALECGFEILEIYPGIKRSGKDITNIIGDLTQSHIV</sequence>
<dbReference type="PANTHER" id="PTHR23389:SF21">
    <property type="entry name" value="ATPASE FAMILY AAA DOMAIN-CONTAINING PROTEIN 5"/>
    <property type="match status" value="1"/>
</dbReference>
<dbReference type="GO" id="GO:0003677">
    <property type="term" value="F:DNA binding"/>
    <property type="evidence" value="ECO:0007669"/>
    <property type="project" value="TreeGrafter"/>
</dbReference>
<dbReference type="AlphaFoldDB" id="A0A1Y1VRX6"/>
<protein>
    <recommendedName>
        <fullName evidence="3">ATPase AAA-type core domain-containing protein</fullName>
    </recommendedName>
</protein>
<gene>
    <name evidence="1" type="ORF">BCR32DRAFT_193920</name>
</gene>
<comment type="caution">
    <text evidence="1">The sequence shown here is derived from an EMBL/GenBank/DDBJ whole genome shotgun (WGS) entry which is preliminary data.</text>
</comment>
<dbReference type="OrthoDB" id="9996895at2759"/>
<dbReference type="Proteomes" id="UP000193944">
    <property type="component" value="Unassembled WGS sequence"/>
</dbReference>
<keyword evidence="2" id="KW-1185">Reference proteome</keyword>
<feature type="non-terminal residue" evidence="1">
    <location>
        <position position="1"/>
    </location>
</feature>
<dbReference type="InterPro" id="IPR027417">
    <property type="entry name" value="P-loop_NTPase"/>
</dbReference>
<feature type="non-terminal residue" evidence="1">
    <location>
        <position position="53"/>
    </location>
</feature>
<dbReference type="STRING" id="1754192.A0A1Y1VRX6"/>
<dbReference type="GO" id="GO:0005634">
    <property type="term" value="C:nucleus"/>
    <property type="evidence" value="ECO:0007669"/>
    <property type="project" value="TreeGrafter"/>
</dbReference>
<reference evidence="1 2" key="1">
    <citation type="submission" date="2016-08" db="EMBL/GenBank/DDBJ databases">
        <title>A Parts List for Fungal Cellulosomes Revealed by Comparative Genomics.</title>
        <authorList>
            <consortium name="DOE Joint Genome Institute"/>
            <person name="Haitjema C.H."/>
            <person name="Gilmore S.P."/>
            <person name="Henske J.K."/>
            <person name="Solomon K.V."/>
            <person name="De Groot R."/>
            <person name="Kuo A."/>
            <person name="Mondo S.J."/>
            <person name="Salamov A.A."/>
            <person name="Labutti K."/>
            <person name="Zhao Z."/>
            <person name="Chiniquy J."/>
            <person name="Barry K."/>
            <person name="Brewer H.M."/>
            <person name="Purvine S.O."/>
            <person name="Wright A.T."/>
            <person name="Boxma B."/>
            <person name="Van Alen T."/>
            <person name="Hackstein J.H."/>
            <person name="Baker S.E."/>
            <person name="Grigoriev I.V."/>
            <person name="O'Malley M.A."/>
        </authorList>
    </citation>
    <scope>NUCLEOTIDE SEQUENCE [LARGE SCALE GENOMIC DNA]</scope>
    <source>
        <strain evidence="1 2">S4</strain>
    </source>
</reference>
<dbReference type="Gene3D" id="3.40.50.300">
    <property type="entry name" value="P-loop containing nucleotide triphosphate hydrolases"/>
    <property type="match status" value="1"/>
</dbReference>
<evidence type="ECO:0000313" key="1">
    <source>
        <dbReference type="EMBL" id="ORX63795.1"/>
    </source>
</evidence>
<organism evidence="1 2">
    <name type="scientific">Anaeromyces robustus</name>
    <dbReference type="NCBI Taxonomy" id="1754192"/>
    <lineage>
        <taxon>Eukaryota</taxon>
        <taxon>Fungi</taxon>
        <taxon>Fungi incertae sedis</taxon>
        <taxon>Chytridiomycota</taxon>
        <taxon>Chytridiomycota incertae sedis</taxon>
        <taxon>Neocallimastigomycetes</taxon>
        <taxon>Neocallimastigales</taxon>
        <taxon>Neocallimastigaceae</taxon>
        <taxon>Anaeromyces</taxon>
    </lineage>
</organism>
<dbReference type="PANTHER" id="PTHR23389">
    <property type="entry name" value="CHROMOSOME TRANSMISSION FIDELITY FACTOR 18"/>
    <property type="match status" value="1"/>
</dbReference>